<accession>A0A2P2PHP3</accession>
<proteinExistence type="predicted"/>
<reference evidence="1" key="1">
    <citation type="submission" date="2018-02" db="EMBL/GenBank/DDBJ databases">
        <title>Rhizophora mucronata_Transcriptome.</title>
        <authorList>
            <person name="Meera S.P."/>
            <person name="Sreeshan A."/>
            <person name="Augustine A."/>
        </authorList>
    </citation>
    <scope>NUCLEOTIDE SEQUENCE</scope>
    <source>
        <tissue evidence="1">Leaf</tissue>
    </source>
</reference>
<dbReference type="EMBL" id="GGEC01073772">
    <property type="protein sequence ID" value="MBX54256.1"/>
    <property type="molecule type" value="Transcribed_RNA"/>
</dbReference>
<dbReference type="AlphaFoldDB" id="A0A2P2PHP3"/>
<sequence>MKLQHPTFCVFLTFFQGDL</sequence>
<name>A0A2P2PHP3_RHIMU</name>
<evidence type="ECO:0000313" key="1">
    <source>
        <dbReference type="EMBL" id="MBX54256.1"/>
    </source>
</evidence>
<organism evidence="1">
    <name type="scientific">Rhizophora mucronata</name>
    <name type="common">Asiatic mangrove</name>
    <dbReference type="NCBI Taxonomy" id="61149"/>
    <lineage>
        <taxon>Eukaryota</taxon>
        <taxon>Viridiplantae</taxon>
        <taxon>Streptophyta</taxon>
        <taxon>Embryophyta</taxon>
        <taxon>Tracheophyta</taxon>
        <taxon>Spermatophyta</taxon>
        <taxon>Magnoliopsida</taxon>
        <taxon>eudicotyledons</taxon>
        <taxon>Gunneridae</taxon>
        <taxon>Pentapetalae</taxon>
        <taxon>rosids</taxon>
        <taxon>fabids</taxon>
        <taxon>Malpighiales</taxon>
        <taxon>Rhizophoraceae</taxon>
        <taxon>Rhizophora</taxon>
    </lineage>
</organism>
<protein>
    <submittedName>
        <fullName evidence="1">Uncharacterized protein</fullName>
    </submittedName>
</protein>